<dbReference type="Pfam" id="PF03476">
    <property type="entry name" value="MOSC_N"/>
    <property type="match status" value="1"/>
</dbReference>
<evidence type="ECO:0000259" key="2">
    <source>
        <dbReference type="PROSITE" id="PS51340"/>
    </source>
</evidence>
<reference evidence="3 4" key="2">
    <citation type="submission" date="2018-11" db="EMBL/GenBank/DDBJ databases">
        <authorList>
            <consortium name="Pathogen Informatics"/>
        </authorList>
    </citation>
    <scope>NUCLEOTIDE SEQUENCE [LARGE SCALE GENOMIC DNA]</scope>
</reference>
<evidence type="ECO:0000313" key="3">
    <source>
        <dbReference type="EMBL" id="VDK51875.1"/>
    </source>
</evidence>
<sequence>MSTRQIAYVGGAVVIGATGLYYAIRWLQRAVKDIRYPFVPIGTVAELYIYPVKSCRGQQVEALEVTKLGGRNGDLRDRHFCVYVKSTLVNLDAKQCASLVVVEPNVQNGILTLSAPGHKPVSVDIEEVIERHNVVTVRLFGNVRQAGLDCGAEVGKWIANVLGKEDEFGLLCYVDGLYSERWSRRKYGWLFSWIPRNEKIAYPYVAPFLGLNSASISDIRSRCGNNKPFNARYFRGNIVIDGCSAFDEDWWMELKIGDAVFDCYEPCPRCHVITINPANGVQDPDGQPLRELRRYRLAPEGKLRKLFQQKPFFGVFMGVNECGTIHVGDKVLARYNRKPYQIS</sequence>
<evidence type="ECO:0000313" key="5">
    <source>
        <dbReference type="WBParaSite" id="ASIM_0001485101-mRNA-1"/>
    </source>
</evidence>
<protein>
    <submittedName>
        <fullName evidence="5">MOSC domain-containing protein</fullName>
    </submittedName>
</protein>
<proteinExistence type="predicted"/>
<dbReference type="SUPFAM" id="SSF141673">
    <property type="entry name" value="MOSC N-terminal domain-like"/>
    <property type="match status" value="1"/>
</dbReference>
<dbReference type="Proteomes" id="UP000267096">
    <property type="component" value="Unassembled WGS sequence"/>
</dbReference>
<dbReference type="EMBL" id="UYRR01031676">
    <property type="protein sequence ID" value="VDK51875.1"/>
    <property type="molecule type" value="Genomic_DNA"/>
</dbReference>
<accession>A0A0M3K1U3</accession>
<gene>
    <name evidence="3" type="ORF">ASIM_LOCUS14261</name>
</gene>
<dbReference type="PANTHER" id="PTHR36930:SF1">
    <property type="entry name" value="MOSC DOMAIN-CONTAINING PROTEIN"/>
    <property type="match status" value="1"/>
</dbReference>
<reference evidence="5" key="1">
    <citation type="submission" date="2017-02" db="UniProtKB">
        <authorList>
            <consortium name="WormBaseParasite"/>
        </authorList>
    </citation>
    <scope>IDENTIFICATION</scope>
</reference>
<keyword evidence="1" id="KW-1133">Transmembrane helix</keyword>
<evidence type="ECO:0000256" key="1">
    <source>
        <dbReference type="SAM" id="Phobius"/>
    </source>
</evidence>
<dbReference type="InterPro" id="IPR005302">
    <property type="entry name" value="MoCF_Sase_C"/>
</dbReference>
<dbReference type="SUPFAM" id="SSF50800">
    <property type="entry name" value="PK beta-barrel domain-like"/>
    <property type="match status" value="1"/>
</dbReference>
<feature type="transmembrane region" description="Helical" evidence="1">
    <location>
        <begin position="6"/>
        <end position="24"/>
    </location>
</feature>
<keyword evidence="1" id="KW-0472">Membrane</keyword>
<dbReference type="GO" id="GO:0030170">
    <property type="term" value="F:pyridoxal phosphate binding"/>
    <property type="evidence" value="ECO:0007669"/>
    <property type="project" value="InterPro"/>
</dbReference>
<keyword evidence="1" id="KW-0812">Transmembrane</keyword>
<dbReference type="GO" id="GO:0030151">
    <property type="term" value="F:molybdenum ion binding"/>
    <property type="evidence" value="ECO:0007669"/>
    <property type="project" value="InterPro"/>
</dbReference>
<organism evidence="5">
    <name type="scientific">Anisakis simplex</name>
    <name type="common">Herring worm</name>
    <dbReference type="NCBI Taxonomy" id="6269"/>
    <lineage>
        <taxon>Eukaryota</taxon>
        <taxon>Metazoa</taxon>
        <taxon>Ecdysozoa</taxon>
        <taxon>Nematoda</taxon>
        <taxon>Chromadorea</taxon>
        <taxon>Rhabditida</taxon>
        <taxon>Spirurina</taxon>
        <taxon>Ascaridomorpha</taxon>
        <taxon>Ascaridoidea</taxon>
        <taxon>Anisakidae</taxon>
        <taxon>Anisakis</taxon>
        <taxon>Anisakis simplex complex</taxon>
    </lineage>
</organism>
<dbReference type="OrthoDB" id="17255at2759"/>
<dbReference type="PROSITE" id="PS51340">
    <property type="entry name" value="MOSC"/>
    <property type="match status" value="1"/>
</dbReference>
<dbReference type="WBParaSite" id="ASIM_0001485101-mRNA-1">
    <property type="protein sequence ID" value="ASIM_0001485101-mRNA-1"/>
    <property type="gene ID" value="ASIM_0001485101"/>
</dbReference>
<dbReference type="AlphaFoldDB" id="A0A0M3K1U3"/>
<name>A0A0M3K1U3_ANISI</name>
<dbReference type="PANTHER" id="PTHR36930">
    <property type="entry name" value="METAL-SULFUR CLUSTER BIOSYNTHESIS PROTEINS YUAD-RELATED"/>
    <property type="match status" value="1"/>
</dbReference>
<keyword evidence="4" id="KW-1185">Reference proteome</keyword>
<dbReference type="InterPro" id="IPR011037">
    <property type="entry name" value="Pyrv_Knase-like_insert_dom_sf"/>
</dbReference>
<dbReference type="GO" id="GO:0003824">
    <property type="term" value="F:catalytic activity"/>
    <property type="evidence" value="ECO:0007669"/>
    <property type="project" value="InterPro"/>
</dbReference>
<dbReference type="InterPro" id="IPR052716">
    <property type="entry name" value="MOSC_domain"/>
</dbReference>
<evidence type="ECO:0000313" key="4">
    <source>
        <dbReference type="Proteomes" id="UP000267096"/>
    </source>
</evidence>
<dbReference type="InterPro" id="IPR005303">
    <property type="entry name" value="MOCOS_middle"/>
</dbReference>
<feature type="domain" description="MOSC" evidence="2">
    <location>
        <begin position="180"/>
        <end position="334"/>
    </location>
</feature>
<dbReference type="Pfam" id="PF03473">
    <property type="entry name" value="MOSC"/>
    <property type="match status" value="1"/>
</dbReference>